<dbReference type="AlphaFoldDB" id="A0A917TH03"/>
<evidence type="ECO:0000313" key="1">
    <source>
        <dbReference type="EMBL" id="GGM22015.1"/>
    </source>
</evidence>
<protein>
    <submittedName>
        <fullName evidence="1">Uncharacterized protein</fullName>
    </submittedName>
</protein>
<dbReference type="Proteomes" id="UP000642070">
    <property type="component" value="Unassembled WGS sequence"/>
</dbReference>
<comment type="caution">
    <text evidence="1">The sequence shown here is derived from an EMBL/GenBank/DDBJ whole genome shotgun (WGS) entry which is preliminary data.</text>
</comment>
<dbReference type="EMBL" id="BMPI01000009">
    <property type="protein sequence ID" value="GGM22015.1"/>
    <property type="molecule type" value="Genomic_DNA"/>
</dbReference>
<evidence type="ECO:0000313" key="2">
    <source>
        <dbReference type="Proteomes" id="UP000642070"/>
    </source>
</evidence>
<gene>
    <name evidence="1" type="ORF">GCM10007977_023970</name>
</gene>
<proteinExistence type="predicted"/>
<name>A0A917TH03_9ACTN</name>
<accession>A0A917TH03</accession>
<keyword evidence="2" id="KW-1185">Reference proteome</keyword>
<sequence length="79" mass="8583">MGERHAVPLVPQRPADGRGDRLVVVDDQNVHHAATLSDASRAHMLRHLGYVFGRGYLNSRPPPPDDLAALVRPATARVA</sequence>
<reference evidence="1" key="2">
    <citation type="submission" date="2020-09" db="EMBL/GenBank/DDBJ databases">
        <authorList>
            <person name="Sun Q."/>
            <person name="Ohkuma M."/>
        </authorList>
    </citation>
    <scope>NUCLEOTIDE SEQUENCE</scope>
    <source>
        <strain evidence="1">JCM 19831</strain>
    </source>
</reference>
<organism evidence="1 2">
    <name type="scientific">Dactylosporangium sucinum</name>
    <dbReference type="NCBI Taxonomy" id="1424081"/>
    <lineage>
        <taxon>Bacteria</taxon>
        <taxon>Bacillati</taxon>
        <taxon>Actinomycetota</taxon>
        <taxon>Actinomycetes</taxon>
        <taxon>Micromonosporales</taxon>
        <taxon>Micromonosporaceae</taxon>
        <taxon>Dactylosporangium</taxon>
    </lineage>
</organism>
<reference evidence="1" key="1">
    <citation type="journal article" date="2014" name="Int. J. Syst. Evol. Microbiol.">
        <title>Complete genome sequence of Corynebacterium casei LMG S-19264T (=DSM 44701T), isolated from a smear-ripened cheese.</title>
        <authorList>
            <consortium name="US DOE Joint Genome Institute (JGI-PGF)"/>
            <person name="Walter F."/>
            <person name="Albersmeier A."/>
            <person name="Kalinowski J."/>
            <person name="Ruckert C."/>
        </authorList>
    </citation>
    <scope>NUCLEOTIDE SEQUENCE</scope>
    <source>
        <strain evidence="1">JCM 19831</strain>
    </source>
</reference>